<evidence type="ECO:0000256" key="10">
    <source>
        <dbReference type="ARBA" id="ARBA00022853"/>
    </source>
</evidence>
<name>A0A2P2MV19_RHIMU</name>
<organism evidence="18">
    <name type="scientific">Rhizophora mucronata</name>
    <name type="common">Asiatic mangrove</name>
    <dbReference type="NCBI Taxonomy" id="61149"/>
    <lineage>
        <taxon>Eukaryota</taxon>
        <taxon>Viridiplantae</taxon>
        <taxon>Streptophyta</taxon>
        <taxon>Embryophyta</taxon>
        <taxon>Tracheophyta</taxon>
        <taxon>Spermatophyta</taxon>
        <taxon>Magnoliopsida</taxon>
        <taxon>eudicotyledons</taxon>
        <taxon>Gunneridae</taxon>
        <taxon>Pentapetalae</taxon>
        <taxon>rosids</taxon>
        <taxon>fabids</taxon>
        <taxon>Malpighiales</taxon>
        <taxon>Rhizophoraceae</taxon>
        <taxon>Rhizophora</taxon>
    </lineage>
</organism>
<reference evidence="18" key="1">
    <citation type="submission" date="2018-02" db="EMBL/GenBank/DDBJ databases">
        <title>Rhizophora mucronata_Transcriptome.</title>
        <authorList>
            <person name="Meera S.P."/>
            <person name="Sreeshan A."/>
            <person name="Augustine A."/>
        </authorList>
    </citation>
    <scope>NUCLEOTIDE SEQUENCE</scope>
    <source>
        <tissue evidence="18">Leaf</tissue>
    </source>
</reference>
<dbReference type="CDD" id="cd16499">
    <property type="entry name" value="RING-HC_Bre1-like"/>
    <property type="match status" value="1"/>
</dbReference>
<dbReference type="GO" id="GO:0016301">
    <property type="term" value="F:kinase activity"/>
    <property type="evidence" value="ECO:0007669"/>
    <property type="project" value="UniProtKB-KW"/>
</dbReference>
<dbReference type="GO" id="GO:0033503">
    <property type="term" value="C:HULC complex"/>
    <property type="evidence" value="ECO:0007669"/>
    <property type="project" value="TreeGrafter"/>
</dbReference>
<keyword evidence="18" id="KW-0418">Kinase</keyword>
<keyword evidence="5 14" id="KW-0808">Transferase</keyword>
<evidence type="ECO:0000256" key="8">
    <source>
        <dbReference type="ARBA" id="ARBA00022786"/>
    </source>
</evidence>
<keyword evidence="6 14" id="KW-0479">Metal-binding</keyword>
<evidence type="ECO:0000256" key="9">
    <source>
        <dbReference type="ARBA" id="ARBA00022833"/>
    </source>
</evidence>
<feature type="region of interest" description="Disordered" evidence="16">
    <location>
        <begin position="1"/>
        <end position="27"/>
    </location>
</feature>
<dbReference type="PROSITE" id="PS50089">
    <property type="entry name" value="ZF_RING_2"/>
    <property type="match status" value="1"/>
</dbReference>
<feature type="coiled-coil region" evidence="15">
    <location>
        <begin position="45"/>
        <end position="72"/>
    </location>
</feature>
<dbReference type="Gene3D" id="3.30.40.10">
    <property type="entry name" value="Zinc/RING finger domain, C3HC4 (zinc finger)"/>
    <property type="match status" value="1"/>
</dbReference>
<evidence type="ECO:0000256" key="7">
    <source>
        <dbReference type="ARBA" id="ARBA00022771"/>
    </source>
</evidence>
<keyword evidence="7 13" id="KW-0863">Zinc-finger</keyword>
<evidence type="ECO:0000256" key="14">
    <source>
        <dbReference type="RuleBase" id="RU365038"/>
    </source>
</evidence>
<dbReference type="Pfam" id="PF13920">
    <property type="entry name" value="zf-C3HC4_3"/>
    <property type="match status" value="1"/>
</dbReference>
<keyword evidence="8 14" id="KW-0833">Ubl conjugation pathway</keyword>
<evidence type="ECO:0000256" key="11">
    <source>
        <dbReference type="ARBA" id="ARBA00023054"/>
    </source>
</evidence>
<dbReference type="GO" id="GO:0061630">
    <property type="term" value="F:ubiquitin protein ligase activity"/>
    <property type="evidence" value="ECO:0007669"/>
    <property type="project" value="UniProtKB-EC"/>
</dbReference>
<evidence type="ECO:0000256" key="16">
    <source>
        <dbReference type="SAM" id="MobiDB-lite"/>
    </source>
</evidence>
<feature type="coiled-coil region" evidence="15">
    <location>
        <begin position="578"/>
        <end position="654"/>
    </location>
</feature>
<evidence type="ECO:0000256" key="15">
    <source>
        <dbReference type="SAM" id="Coils"/>
    </source>
</evidence>
<dbReference type="InterPro" id="IPR017907">
    <property type="entry name" value="Znf_RING_CS"/>
</dbReference>
<dbReference type="InterPro" id="IPR013083">
    <property type="entry name" value="Znf_RING/FYVE/PHD"/>
</dbReference>
<dbReference type="EC" id="2.3.2.27" evidence="14"/>
<feature type="coiled-coil region" evidence="15">
    <location>
        <begin position="414"/>
        <end position="441"/>
    </location>
</feature>
<dbReference type="EMBL" id="GGEC01053582">
    <property type="protein sequence ID" value="MBX34066.1"/>
    <property type="molecule type" value="Transcribed_RNA"/>
</dbReference>
<dbReference type="PANTHER" id="PTHR23163">
    <property type="entry name" value="RING FINGER PROTEIN-RELATED"/>
    <property type="match status" value="1"/>
</dbReference>
<dbReference type="SUPFAM" id="SSF57850">
    <property type="entry name" value="RING/U-box"/>
    <property type="match status" value="1"/>
</dbReference>
<dbReference type="PROSITE" id="PS00518">
    <property type="entry name" value="ZF_RING_1"/>
    <property type="match status" value="1"/>
</dbReference>
<dbReference type="AlphaFoldDB" id="A0A2P2MV19"/>
<dbReference type="InterPro" id="IPR001841">
    <property type="entry name" value="Znf_RING"/>
</dbReference>
<comment type="similarity">
    <text evidence="4 14">Belongs to the BRE1 family.</text>
</comment>
<dbReference type="EMBL" id="GGEC01053584">
    <property type="protein sequence ID" value="MBX34068.1"/>
    <property type="molecule type" value="Transcribed_RNA"/>
</dbReference>
<evidence type="ECO:0000256" key="2">
    <source>
        <dbReference type="ARBA" id="ARBA00004123"/>
    </source>
</evidence>
<keyword evidence="10 14" id="KW-0156">Chromatin regulator</keyword>
<comment type="pathway">
    <text evidence="3 14">Protein modification; protein ubiquitination.</text>
</comment>
<evidence type="ECO:0000256" key="3">
    <source>
        <dbReference type="ARBA" id="ARBA00004906"/>
    </source>
</evidence>
<feature type="domain" description="RING-type" evidence="17">
    <location>
        <begin position="824"/>
        <end position="862"/>
    </location>
</feature>
<keyword evidence="11 14" id="KW-0175">Coiled coil</keyword>
<feature type="coiled-coil region" evidence="15">
    <location>
        <begin position="732"/>
        <end position="773"/>
    </location>
</feature>
<evidence type="ECO:0000256" key="13">
    <source>
        <dbReference type="PROSITE-ProRule" id="PRU00175"/>
    </source>
</evidence>
<protein>
    <recommendedName>
        <fullName evidence="14">E3 ubiquitin protein ligase</fullName>
        <ecNumber evidence="14">2.3.2.27</ecNumber>
    </recommendedName>
</protein>
<accession>A0A2P2MV19</accession>
<comment type="catalytic activity">
    <reaction evidence="1 14">
        <text>S-ubiquitinyl-[E2 ubiquitin-conjugating enzyme]-L-cysteine + [acceptor protein]-L-lysine = [E2 ubiquitin-conjugating enzyme]-L-cysteine + N(6)-ubiquitinyl-[acceptor protein]-L-lysine.</text>
        <dbReference type="EC" id="2.3.2.27"/>
    </reaction>
</comment>
<comment type="subcellular location">
    <subcellularLocation>
        <location evidence="2 14">Nucleus</location>
    </subcellularLocation>
</comment>
<sequence length="876" mass="99965">MGSEPDRKRRHFSSISPTPAMANKQPFAQLSEDKKLSTAVLQYQNQKLAQKIEAQKIEYSALENKFSQLKEKQKPRDSTVKAVNKSWKGLGIELESCSARTRDSNVDQAVKHITIIRDGGSAFLEDAFLSRLSQTGATECSSGNNCLDQIEEDRSIAIEKAMNSLSNSIAAINDLWHIMDGLNAAVLKELPGDGICGQMASCESQREAKNLRLMVGDLHSKNKSVARELQKCQDIDVKSKAELMYLRGELESLVAELEHSKCELATLKAERDATKGAFFPVLNIGNKHVAGDRARDKQKELEEMESALKELSDQASSRLLELKNLHDERISMLQQLSNLQSSLKNVKCIFFSQAFLVLRDQMEKSKADAFQYQALFEKLQAERDVLLWRERELSLKNDLVDIFRRSSAVSDSRVADLGIEIQKQTNEIKVMETKLEEASREPGRKEIIGDFKALVSSFPEEMGVMQRQLNSCKEAALDIHSLRADIQSLSTVLERKAKECESLSARSASQVVEIKNLESLVEDLKQSHAELKLLLSMYMHESTGPRDVLDARHMEYKAWAHVQSLKSSLDEQRLELRVKTANEAEARSQQRLAAAEAEIADLRQRLEVSKREMSRLSDVLKSKVEENEAYYSEIETIGQAYDDMQTQNQQLLQQITERDDYNIKLVLESVRARQLRDSLLMEKEVMQREIQQSKISLDFYNVKALKISDQLRTCSDQIQTVSEDKFQKSITLENTQKRLLDVRRASNQARESLDDSQSKIERSQAALLELQTESERERFDQGRMEEELEIVRRKISCLQTQTEGSSILEKLQQEHREYREIVKCSVCMDRTKEVVITRCFHLFCNTCIQRLLESRHRKCPVCATSFGSNDVKPVYI</sequence>
<dbReference type="GO" id="GO:0008270">
    <property type="term" value="F:zinc ion binding"/>
    <property type="evidence" value="ECO:0007669"/>
    <property type="project" value="UniProtKB-KW"/>
</dbReference>
<dbReference type="SMART" id="SM00184">
    <property type="entry name" value="RING"/>
    <property type="match status" value="1"/>
</dbReference>
<evidence type="ECO:0000313" key="18">
    <source>
        <dbReference type="EMBL" id="MBX34068.1"/>
    </source>
</evidence>
<dbReference type="UniPathway" id="UPA00143"/>
<evidence type="ECO:0000256" key="5">
    <source>
        <dbReference type="ARBA" id="ARBA00022679"/>
    </source>
</evidence>
<evidence type="ECO:0000256" key="4">
    <source>
        <dbReference type="ARBA" id="ARBA00005555"/>
    </source>
</evidence>
<dbReference type="InterPro" id="IPR013956">
    <property type="entry name" value="E3_ubiquit_lig_Bre1"/>
</dbReference>
<dbReference type="GO" id="GO:0005634">
    <property type="term" value="C:nucleus"/>
    <property type="evidence" value="ECO:0007669"/>
    <property type="project" value="UniProtKB-SubCell"/>
</dbReference>
<keyword evidence="9 14" id="KW-0862">Zinc</keyword>
<dbReference type="PANTHER" id="PTHR23163:SF0">
    <property type="entry name" value="E3 UBIQUITIN-PROTEIN LIGASE BRE1"/>
    <property type="match status" value="1"/>
</dbReference>
<feature type="coiled-coil region" evidence="15">
    <location>
        <begin position="294"/>
        <end position="321"/>
    </location>
</feature>
<proteinExistence type="inferred from homology"/>
<evidence type="ECO:0000256" key="6">
    <source>
        <dbReference type="ARBA" id="ARBA00022723"/>
    </source>
</evidence>
<evidence type="ECO:0000259" key="17">
    <source>
        <dbReference type="PROSITE" id="PS50089"/>
    </source>
</evidence>
<dbReference type="GO" id="GO:0006325">
    <property type="term" value="P:chromatin organization"/>
    <property type="evidence" value="ECO:0007669"/>
    <property type="project" value="UniProtKB-KW"/>
</dbReference>
<keyword evidence="12 14" id="KW-0539">Nucleus</keyword>
<evidence type="ECO:0000256" key="12">
    <source>
        <dbReference type="ARBA" id="ARBA00023242"/>
    </source>
</evidence>
<evidence type="ECO:0000256" key="1">
    <source>
        <dbReference type="ARBA" id="ARBA00000900"/>
    </source>
</evidence>
<dbReference type="GO" id="GO:0016567">
    <property type="term" value="P:protein ubiquitination"/>
    <property type="evidence" value="ECO:0007669"/>
    <property type="project" value="UniProtKB-UniRule"/>
</dbReference>